<dbReference type="Pfam" id="PF02262">
    <property type="entry name" value="Cbl_N"/>
    <property type="match status" value="1"/>
</dbReference>
<sequence>MAGRNRPVQHKNFCTIFSKLQGAFSEAVTHQKYAADKRTLEKTSKLMDKVVKLCQHQKMNLKNSPPFILDILPDTYQRLRFICSKYEDNMIALHNNEHFHIFIINLMRKCKQAIKLFKEGKDKMFDENSHYRRNLTKLSLVFSHMLSELKALFPNGVFAGDQFRITKSDAADFWKTNFGNSRTAVPARSRPFMPTTPGTLGRGVGSFPDVPIIGLFISRWEKLIGSRDTQGFASHSRIVAGVRGRLACLLTFCRPSPPPDQILNSRNAASVCDRSRTGCVHVRVFLFFFRRVGAAPTISGAVSKFSGTGTVREGRALPQESFCGGGGKIIELGWNRERLKIEYLVSGQAIKKEQSKDTKRGAHRNDEGQPQERLFFYDGAVRERTVDIPATNKTEESSKRFSVCPSNIICPQTMILDRRRTTRTNPRPLSANLRRTIFVERQIDFVENAVFACPEGPFPPSYPLPCVSCANIVSLHRGNVDNARGGQECGVERVQKKSRSSVEVNDSLPPSIVVNYLSISPRPGSLHPPPFRVAHVHVLKYIATTLVPWKLFRQELNNVHPISSGLEAMALKSTIDLTCNDYISNFEFDVFTRSVPPPDVSIFSFGRNFERREKFLSL</sequence>
<dbReference type="GO" id="GO:0016567">
    <property type="term" value="P:protein ubiquitination"/>
    <property type="evidence" value="ECO:0007669"/>
    <property type="project" value="UniProtKB-UniPathway"/>
</dbReference>
<dbReference type="Pfam" id="PF02761">
    <property type="entry name" value="Cbl_N2"/>
    <property type="match status" value="1"/>
</dbReference>
<dbReference type="InterPro" id="IPR036537">
    <property type="entry name" value="Adaptor_Cbl_N_dom_sf"/>
</dbReference>
<dbReference type="PANTHER" id="PTHR23007:SF11">
    <property type="entry name" value="E3 UBIQUITIN-PROTEIN LIGASE CBL"/>
    <property type="match status" value="1"/>
</dbReference>
<keyword evidence="1" id="KW-0833">Ubl conjugation pathway</keyword>
<name>A0A8J6L7X7_TENMO</name>
<dbReference type="GO" id="GO:0017124">
    <property type="term" value="F:SH3 domain binding"/>
    <property type="evidence" value="ECO:0007669"/>
    <property type="project" value="TreeGrafter"/>
</dbReference>
<keyword evidence="1" id="KW-0862">Zinc</keyword>
<dbReference type="AlphaFoldDB" id="A0A8J6L7X7"/>
<protein>
    <recommendedName>
        <fullName evidence="1">E3 ubiquitin-protein ligase CBL</fullName>
        <ecNumber evidence="1">2.3.2.27</ecNumber>
    </recommendedName>
</protein>
<dbReference type="Gene3D" id="1.10.238.10">
    <property type="entry name" value="EF-hand"/>
    <property type="match status" value="1"/>
</dbReference>
<dbReference type="GO" id="GO:0061630">
    <property type="term" value="F:ubiquitin protein ligase activity"/>
    <property type="evidence" value="ECO:0007669"/>
    <property type="project" value="UniProtKB-EC"/>
</dbReference>
<reference evidence="3" key="2">
    <citation type="submission" date="2021-08" db="EMBL/GenBank/DDBJ databases">
        <authorList>
            <person name="Eriksson T."/>
        </authorList>
    </citation>
    <scope>NUCLEOTIDE SEQUENCE</scope>
    <source>
        <strain evidence="3">Stoneville</strain>
        <tissue evidence="3">Whole head</tissue>
    </source>
</reference>
<dbReference type="GO" id="GO:0045121">
    <property type="term" value="C:membrane raft"/>
    <property type="evidence" value="ECO:0007669"/>
    <property type="project" value="TreeGrafter"/>
</dbReference>
<accession>A0A8J6L7X7</accession>
<keyword evidence="1" id="KW-0808">Transferase</keyword>
<dbReference type="GO" id="GO:0005886">
    <property type="term" value="C:plasma membrane"/>
    <property type="evidence" value="ECO:0007669"/>
    <property type="project" value="TreeGrafter"/>
</dbReference>
<keyword evidence="1" id="KW-0863">Zinc-finger</keyword>
<reference evidence="3" key="1">
    <citation type="journal article" date="2020" name="J Insects Food Feed">
        <title>The yellow mealworm (Tenebrio molitor) genome: a resource for the emerging insects as food and feed industry.</title>
        <authorList>
            <person name="Eriksson T."/>
            <person name="Andere A."/>
            <person name="Kelstrup H."/>
            <person name="Emery V."/>
            <person name="Picard C."/>
        </authorList>
    </citation>
    <scope>NUCLEOTIDE SEQUENCE</scope>
    <source>
        <strain evidence="3">Stoneville</strain>
        <tissue evidence="3">Whole head</tissue>
    </source>
</reference>
<keyword evidence="1" id="KW-0106">Calcium</keyword>
<dbReference type="InterPro" id="IPR024162">
    <property type="entry name" value="Adaptor_Cbl"/>
</dbReference>
<dbReference type="Gene3D" id="1.20.930.20">
    <property type="entry name" value="Adaptor protein Cbl, N-terminal domain"/>
    <property type="match status" value="1"/>
</dbReference>
<dbReference type="SUPFAM" id="SSF47473">
    <property type="entry name" value="EF-hand"/>
    <property type="match status" value="1"/>
</dbReference>
<dbReference type="GO" id="GO:0030971">
    <property type="term" value="F:receptor tyrosine kinase binding"/>
    <property type="evidence" value="ECO:0007669"/>
    <property type="project" value="TreeGrafter"/>
</dbReference>
<proteinExistence type="predicted"/>
<dbReference type="SUPFAM" id="SSF47668">
    <property type="entry name" value="N-terminal domain of cbl (N-cbl)"/>
    <property type="match status" value="1"/>
</dbReference>
<evidence type="ECO:0000256" key="1">
    <source>
        <dbReference type="RuleBase" id="RU367001"/>
    </source>
</evidence>
<dbReference type="GO" id="GO:0005509">
    <property type="term" value="F:calcium ion binding"/>
    <property type="evidence" value="ECO:0007669"/>
    <property type="project" value="UniProtKB-UniRule"/>
</dbReference>
<evidence type="ECO:0000259" key="2">
    <source>
        <dbReference type="PROSITE" id="PS51506"/>
    </source>
</evidence>
<dbReference type="FunFam" id="1.20.930.20:FF:000001">
    <property type="entry name" value="E3 ubiquitin-protein ligase CBL"/>
    <property type="match status" value="1"/>
</dbReference>
<dbReference type="InterPro" id="IPR014741">
    <property type="entry name" value="Adaptor_Cbl_EF_hand-like"/>
</dbReference>
<dbReference type="GO" id="GO:0007166">
    <property type="term" value="P:cell surface receptor signaling pathway"/>
    <property type="evidence" value="ECO:0007669"/>
    <property type="project" value="InterPro"/>
</dbReference>
<evidence type="ECO:0000313" key="3">
    <source>
        <dbReference type="EMBL" id="KAH0811175.1"/>
    </source>
</evidence>
<dbReference type="PROSITE" id="PS51506">
    <property type="entry name" value="CBL_PTB"/>
    <property type="match status" value="1"/>
</dbReference>
<dbReference type="PANTHER" id="PTHR23007">
    <property type="entry name" value="CBL"/>
    <property type="match status" value="1"/>
</dbReference>
<dbReference type="InterPro" id="IPR024159">
    <property type="entry name" value="Cbl_PTB"/>
</dbReference>
<comment type="caution">
    <text evidence="3">The sequence shown here is derived from an EMBL/GenBank/DDBJ whole genome shotgun (WGS) entry which is preliminary data.</text>
</comment>
<dbReference type="EMBL" id="JABDTM020026990">
    <property type="protein sequence ID" value="KAH0811175.1"/>
    <property type="molecule type" value="Genomic_DNA"/>
</dbReference>
<gene>
    <name evidence="3" type="ORF">GEV33_011618</name>
</gene>
<dbReference type="InterPro" id="IPR011992">
    <property type="entry name" value="EF-hand-dom_pair"/>
</dbReference>
<feature type="domain" description="Cbl-PTB" evidence="2">
    <location>
        <begin position="29"/>
        <end position="618"/>
    </location>
</feature>
<dbReference type="GO" id="GO:0008270">
    <property type="term" value="F:zinc ion binding"/>
    <property type="evidence" value="ECO:0007669"/>
    <property type="project" value="UniProtKB-KW"/>
</dbReference>
<dbReference type="EC" id="2.3.2.27" evidence="1"/>
<dbReference type="InterPro" id="IPR003153">
    <property type="entry name" value="Adaptor_Cbl_N_hlx"/>
</dbReference>
<comment type="pathway">
    <text evidence="1">Protein modification; protein ubiquitination.</text>
</comment>
<organism evidence="3 4">
    <name type="scientific">Tenebrio molitor</name>
    <name type="common">Yellow mealworm beetle</name>
    <dbReference type="NCBI Taxonomy" id="7067"/>
    <lineage>
        <taxon>Eukaryota</taxon>
        <taxon>Metazoa</taxon>
        <taxon>Ecdysozoa</taxon>
        <taxon>Arthropoda</taxon>
        <taxon>Hexapoda</taxon>
        <taxon>Insecta</taxon>
        <taxon>Pterygota</taxon>
        <taxon>Neoptera</taxon>
        <taxon>Endopterygota</taxon>
        <taxon>Coleoptera</taxon>
        <taxon>Polyphaga</taxon>
        <taxon>Cucujiformia</taxon>
        <taxon>Tenebrionidae</taxon>
        <taxon>Tenebrio</taxon>
    </lineage>
</organism>
<keyword evidence="1" id="KW-0479">Metal-binding</keyword>
<comment type="domain">
    <text evidence="1">The N-terminus is composed of the phosphotyrosine binding (PTB) domain, a short linker region and the RING-type zinc finger. The PTB domain, which is also called TKB (tyrosine kinase binding) domain, is composed of three different subdomains: a four-helix bundle (4H), a calcium-binding EF hand and a divergent SH2 domain.</text>
</comment>
<dbReference type="UniPathway" id="UPA00143"/>
<dbReference type="Proteomes" id="UP000719412">
    <property type="component" value="Unassembled WGS sequence"/>
</dbReference>
<keyword evidence="4" id="KW-1185">Reference proteome</keyword>
<comment type="catalytic activity">
    <reaction evidence="1">
        <text>S-ubiquitinyl-[E2 ubiquitin-conjugating enzyme]-L-cysteine + [acceptor protein]-L-lysine = [E2 ubiquitin-conjugating enzyme]-L-cysteine + N(6)-ubiquitinyl-[acceptor protein]-L-lysine.</text>
        <dbReference type="EC" id="2.3.2.27"/>
    </reaction>
</comment>
<comment type="function">
    <text evidence="1">E3 ubiquitin-protein ligase which accepts ubiquitin from specific E2 ubiquitin-conjugating enzymes, and transfers it to substrates, generally promoting their degradation by the proteasome.</text>
</comment>
<dbReference type="GO" id="GO:0023051">
    <property type="term" value="P:regulation of signaling"/>
    <property type="evidence" value="ECO:0007669"/>
    <property type="project" value="InterPro"/>
</dbReference>
<dbReference type="GO" id="GO:0001784">
    <property type="term" value="F:phosphotyrosine residue binding"/>
    <property type="evidence" value="ECO:0007669"/>
    <property type="project" value="UniProtKB-UniRule"/>
</dbReference>
<evidence type="ECO:0000313" key="4">
    <source>
        <dbReference type="Proteomes" id="UP000719412"/>
    </source>
</evidence>